<feature type="disulfide bond" evidence="1">
    <location>
        <begin position="159"/>
        <end position="193"/>
    </location>
</feature>
<dbReference type="InterPro" id="IPR003582">
    <property type="entry name" value="ShKT_dom"/>
</dbReference>
<keyword evidence="4" id="KW-1185">Reference proteome</keyword>
<gene>
    <name evidence="3" type="ORF">CYNAS_LOCUS9004</name>
</gene>
<feature type="domain" description="ShKT" evidence="2">
    <location>
        <begin position="62"/>
        <end position="100"/>
    </location>
</feature>
<dbReference type="Gene3D" id="1.10.10.1870">
    <property type="entry name" value="ShTK domain-like"/>
    <property type="match status" value="1"/>
</dbReference>
<dbReference type="Pfam" id="PF01549">
    <property type="entry name" value="ShK"/>
    <property type="match status" value="4"/>
</dbReference>
<dbReference type="AlphaFoldDB" id="A0AA36M439"/>
<evidence type="ECO:0000256" key="1">
    <source>
        <dbReference type="PROSITE-ProRule" id="PRU01005"/>
    </source>
</evidence>
<organism evidence="3 4">
    <name type="scientific">Cylicocyclus nassatus</name>
    <name type="common">Nematode worm</name>
    <dbReference type="NCBI Taxonomy" id="53992"/>
    <lineage>
        <taxon>Eukaryota</taxon>
        <taxon>Metazoa</taxon>
        <taxon>Ecdysozoa</taxon>
        <taxon>Nematoda</taxon>
        <taxon>Chromadorea</taxon>
        <taxon>Rhabditida</taxon>
        <taxon>Rhabditina</taxon>
        <taxon>Rhabditomorpha</taxon>
        <taxon>Strongyloidea</taxon>
        <taxon>Strongylidae</taxon>
        <taxon>Cylicocyclus</taxon>
    </lineage>
</organism>
<evidence type="ECO:0000259" key="2">
    <source>
        <dbReference type="PROSITE" id="PS51670"/>
    </source>
</evidence>
<dbReference type="EMBL" id="CATQJL010000223">
    <property type="protein sequence ID" value="CAJ0597021.1"/>
    <property type="molecule type" value="Genomic_DNA"/>
</dbReference>
<evidence type="ECO:0000313" key="4">
    <source>
        <dbReference type="Proteomes" id="UP001176961"/>
    </source>
</evidence>
<protein>
    <recommendedName>
        <fullName evidence="2">ShKT domain-containing protein</fullName>
    </recommendedName>
</protein>
<comment type="caution">
    <text evidence="3">The sequence shown here is derived from an EMBL/GenBank/DDBJ whole genome shotgun (WGS) entry which is preliminary data.</text>
</comment>
<dbReference type="Gene3D" id="1.10.10.1940">
    <property type="match status" value="3"/>
</dbReference>
<dbReference type="PROSITE" id="PS51670">
    <property type="entry name" value="SHKT"/>
    <property type="match status" value="4"/>
</dbReference>
<dbReference type="PANTHER" id="PTHR46219">
    <property type="entry name" value="PROTEIN CBG11138"/>
    <property type="match status" value="1"/>
</dbReference>
<dbReference type="Proteomes" id="UP001176961">
    <property type="component" value="Unassembled WGS sequence"/>
</dbReference>
<feature type="domain" description="ShKT" evidence="2">
    <location>
        <begin position="108"/>
        <end position="144"/>
    </location>
</feature>
<dbReference type="PANTHER" id="PTHR46219:SF13">
    <property type="entry name" value="SHKT DOMAIN-CONTAINING PROTEIN"/>
    <property type="match status" value="1"/>
</dbReference>
<evidence type="ECO:0000313" key="3">
    <source>
        <dbReference type="EMBL" id="CAJ0597021.1"/>
    </source>
</evidence>
<feature type="domain" description="ShKT" evidence="2">
    <location>
        <begin position="159"/>
        <end position="193"/>
    </location>
</feature>
<sequence>MLLICIFSIIYLVQSKEDCDRSTREDRCGEIFRNLTDCNKDSYRTQLMDCLVTCGKCGAYSCNNPQPDTVLNCTSLASQCHSKIWGNFMKDKCPSTCGKCDLKNANLCKDASNSAICSTMVQFCNSVDYYDRMTEQCASTCNRCPATGDGGGPNITVTCVDYARDCATRTALCNNPQYEGLMHRACAKTCNKCGGCYDYSSKCPLWASRGFCSKSDQNVKRRYCAKTCMLC</sequence>
<comment type="caution">
    <text evidence="1">Lacks conserved residue(s) required for the propagation of feature annotation.</text>
</comment>
<feature type="domain" description="ShKT" evidence="2">
    <location>
        <begin position="196"/>
        <end position="231"/>
    </location>
</feature>
<accession>A0AA36M439</accession>
<name>A0AA36M439_CYLNA</name>
<keyword evidence="1" id="KW-1015">Disulfide bond</keyword>
<proteinExistence type="predicted"/>
<dbReference type="SMART" id="SM00254">
    <property type="entry name" value="ShKT"/>
    <property type="match status" value="4"/>
</dbReference>
<reference evidence="3" key="1">
    <citation type="submission" date="2023-07" db="EMBL/GenBank/DDBJ databases">
        <authorList>
            <consortium name="CYATHOMIX"/>
        </authorList>
    </citation>
    <scope>NUCLEOTIDE SEQUENCE</scope>
    <source>
        <strain evidence="3">N/A</strain>
    </source>
</reference>